<dbReference type="WBParaSite" id="ACRNAN_Path_1397.g5476.t1">
    <property type="protein sequence ID" value="ACRNAN_Path_1397.g5476.t1"/>
    <property type="gene ID" value="ACRNAN_Path_1397.g5476"/>
</dbReference>
<dbReference type="Gene3D" id="1.10.287.770">
    <property type="entry name" value="YojJ-like"/>
    <property type="match status" value="1"/>
</dbReference>
<evidence type="ECO:0000256" key="6">
    <source>
        <dbReference type="ARBA" id="ARBA00022989"/>
    </source>
</evidence>
<dbReference type="PANTHER" id="PTHR11690">
    <property type="entry name" value="AMILORIDE-SENSITIVE SODIUM CHANNEL-RELATED"/>
    <property type="match status" value="1"/>
</dbReference>
<protein>
    <submittedName>
        <fullName evidence="17">Uncharacterized protein</fullName>
    </submittedName>
</protein>
<feature type="transmembrane region" description="Helical" evidence="15">
    <location>
        <begin position="459"/>
        <end position="484"/>
    </location>
</feature>
<organism evidence="16 17">
    <name type="scientific">Acrobeloides nanus</name>
    <dbReference type="NCBI Taxonomy" id="290746"/>
    <lineage>
        <taxon>Eukaryota</taxon>
        <taxon>Metazoa</taxon>
        <taxon>Ecdysozoa</taxon>
        <taxon>Nematoda</taxon>
        <taxon>Chromadorea</taxon>
        <taxon>Rhabditida</taxon>
        <taxon>Tylenchina</taxon>
        <taxon>Cephalobomorpha</taxon>
        <taxon>Cephaloboidea</taxon>
        <taxon>Cephalobidae</taxon>
        <taxon>Acrobeloides</taxon>
    </lineage>
</organism>
<keyword evidence="7" id="KW-0915">Sodium</keyword>
<evidence type="ECO:0000313" key="17">
    <source>
        <dbReference type="WBParaSite" id="ACRNAN_Path_1397.g5476.t1"/>
    </source>
</evidence>
<evidence type="ECO:0000256" key="4">
    <source>
        <dbReference type="ARBA" id="ARBA00022461"/>
    </source>
</evidence>
<evidence type="ECO:0000256" key="12">
    <source>
        <dbReference type="ARBA" id="ARBA00023303"/>
    </source>
</evidence>
<comment type="subcellular location">
    <subcellularLocation>
        <location evidence="1">Membrane</location>
        <topology evidence="1">Multi-pass membrane protein</topology>
    </subcellularLocation>
</comment>
<dbReference type="Pfam" id="PF00858">
    <property type="entry name" value="ASC"/>
    <property type="match status" value="1"/>
</dbReference>
<evidence type="ECO:0000256" key="1">
    <source>
        <dbReference type="ARBA" id="ARBA00004141"/>
    </source>
</evidence>
<evidence type="ECO:0000313" key="16">
    <source>
        <dbReference type="Proteomes" id="UP000887540"/>
    </source>
</evidence>
<keyword evidence="8 13" id="KW-0406">Ion transport</keyword>
<feature type="compositionally biased region" description="Pro residues" evidence="14">
    <location>
        <begin position="530"/>
        <end position="539"/>
    </location>
</feature>
<dbReference type="Gene3D" id="2.60.470.10">
    <property type="entry name" value="Acid-sensing ion channels like domains"/>
    <property type="match status" value="1"/>
</dbReference>
<dbReference type="Proteomes" id="UP000887540">
    <property type="component" value="Unplaced"/>
</dbReference>
<keyword evidence="16" id="KW-1185">Reference proteome</keyword>
<reference evidence="17" key="1">
    <citation type="submission" date="2022-11" db="UniProtKB">
        <authorList>
            <consortium name="WormBaseParasite"/>
        </authorList>
    </citation>
    <scope>IDENTIFICATION</scope>
</reference>
<feature type="transmembrane region" description="Helical" evidence="15">
    <location>
        <begin position="37"/>
        <end position="56"/>
    </location>
</feature>
<dbReference type="GO" id="GO:0015280">
    <property type="term" value="F:ligand-gated sodium channel activity"/>
    <property type="evidence" value="ECO:0007669"/>
    <property type="project" value="TreeGrafter"/>
</dbReference>
<keyword evidence="11 13" id="KW-0739">Sodium transport</keyword>
<dbReference type="AlphaFoldDB" id="A0A914BZZ8"/>
<evidence type="ECO:0000256" key="10">
    <source>
        <dbReference type="ARBA" id="ARBA00023180"/>
    </source>
</evidence>
<keyword evidence="6 15" id="KW-1133">Transmembrane helix</keyword>
<sequence>MSQTYKALKGIGKDFTVWAAVDGLPHVGMANATWLRLIWAAILGGAATAFIYQFAWQVIPHYFSHPTNVNTAIQYGQRVFPSVTFCFLNPWKASKIAGTPLQSLASAYVSNNANSTYGFTSPLNILRQQRATKWMQLMSEELINLDQSNSNSTDISYTYDDLFISCSYNMDTCNETNFYEFFDPFYGRCYTFNNDGNYMSSRASPTYGLRVVLRVNRADFLPWITSTGMAVYIHNKGQTPFVETKGYYIPVGKGSSLGVRFLSKVKLPHPYSTCTFNGAGQKLYYTGRYDIEACFRSCIQDKIIKECGCYDPSYNKPSDGTAISCYNMANPNAASKTDTYKTTMSTAEWPAAKYTPHECIVNSSYSNNWDNGNSNNVGWNWGWLGGKGGPKKTTTTTTTTTTPKPTAAQSLASVQSCMEWYKQNTLLTEVYYERMDYEVDTETPAYTFIMLISDLGGQIGFWLGMSVISVIEIFTFFLLVACYFCTPKKERPVVDYDFDFDKPPTAPTTNTSAQNQPDPNSLYNQDKDFPLPPPIQNPH</sequence>
<comment type="similarity">
    <text evidence="2 13">Belongs to the amiloride-sensitive sodium channel (TC 1.A.6) family.</text>
</comment>
<evidence type="ECO:0000256" key="9">
    <source>
        <dbReference type="ARBA" id="ARBA00023136"/>
    </source>
</evidence>
<keyword evidence="3 13" id="KW-0813">Transport</keyword>
<feature type="compositionally biased region" description="Polar residues" evidence="14">
    <location>
        <begin position="507"/>
        <end position="524"/>
    </location>
</feature>
<evidence type="ECO:0000256" key="13">
    <source>
        <dbReference type="RuleBase" id="RU000679"/>
    </source>
</evidence>
<evidence type="ECO:0000256" key="14">
    <source>
        <dbReference type="SAM" id="MobiDB-lite"/>
    </source>
</evidence>
<dbReference type="PROSITE" id="PS01206">
    <property type="entry name" value="ASC"/>
    <property type="match status" value="1"/>
</dbReference>
<evidence type="ECO:0000256" key="8">
    <source>
        <dbReference type="ARBA" id="ARBA00023065"/>
    </source>
</evidence>
<evidence type="ECO:0000256" key="2">
    <source>
        <dbReference type="ARBA" id="ARBA00007193"/>
    </source>
</evidence>
<dbReference type="PRINTS" id="PR01078">
    <property type="entry name" value="AMINACHANNEL"/>
</dbReference>
<name>A0A914BZZ8_9BILA</name>
<proteinExistence type="inferred from homology"/>
<evidence type="ECO:0000256" key="7">
    <source>
        <dbReference type="ARBA" id="ARBA00023053"/>
    </source>
</evidence>
<accession>A0A914BZZ8</accession>
<evidence type="ECO:0000256" key="5">
    <source>
        <dbReference type="ARBA" id="ARBA00022692"/>
    </source>
</evidence>
<dbReference type="InterPro" id="IPR020903">
    <property type="entry name" value="ENaC_CS"/>
</dbReference>
<keyword evidence="5 13" id="KW-0812">Transmembrane</keyword>
<dbReference type="InterPro" id="IPR001873">
    <property type="entry name" value="ENaC"/>
</dbReference>
<dbReference type="PANTHER" id="PTHR11690:SF153">
    <property type="entry name" value="AMILORIDE-SENSITIVE SODIUM CHANNEL"/>
    <property type="match status" value="1"/>
</dbReference>
<evidence type="ECO:0000256" key="11">
    <source>
        <dbReference type="ARBA" id="ARBA00023201"/>
    </source>
</evidence>
<feature type="region of interest" description="Disordered" evidence="14">
    <location>
        <begin position="499"/>
        <end position="539"/>
    </location>
</feature>
<keyword evidence="4 13" id="KW-0894">Sodium channel</keyword>
<evidence type="ECO:0000256" key="15">
    <source>
        <dbReference type="SAM" id="Phobius"/>
    </source>
</evidence>
<keyword evidence="12 13" id="KW-0407">Ion channel</keyword>
<keyword evidence="9 15" id="KW-0472">Membrane</keyword>
<evidence type="ECO:0000256" key="3">
    <source>
        <dbReference type="ARBA" id="ARBA00022448"/>
    </source>
</evidence>
<dbReference type="GO" id="GO:0005886">
    <property type="term" value="C:plasma membrane"/>
    <property type="evidence" value="ECO:0007669"/>
    <property type="project" value="TreeGrafter"/>
</dbReference>
<keyword evidence="10" id="KW-0325">Glycoprotein</keyword>